<dbReference type="InterPro" id="IPR036291">
    <property type="entry name" value="NAD(P)-bd_dom_sf"/>
</dbReference>
<evidence type="ECO:0000313" key="2">
    <source>
        <dbReference type="EMBL" id="MDR9897032.1"/>
    </source>
</evidence>
<feature type="domain" description="Enoyl reductase (ER)" evidence="1">
    <location>
        <begin position="34"/>
        <end position="339"/>
    </location>
</feature>
<protein>
    <submittedName>
        <fullName evidence="2">Zinc-binding alcohol dehydrogenase family protein</fullName>
    </submittedName>
</protein>
<reference evidence="3" key="1">
    <citation type="journal article" date="2021" name="Science">
        <title>Hunting the eagle killer: A cyanobacterial neurotoxin causes vacuolar myelinopathy.</title>
        <authorList>
            <person name="Breinlinger S."/>
            <person name="Phillips T.J."/>
            <person name="Haram B.N."/>
            <person name="Mares J."/>
            <person name="Martinez Yerena J.A."/>
            <person name="Hrouzek P."/>
            <person name="Sobotka R."/>
            <person name="Henderson W.M."/>
            <person name="Schmieder P."/>
            <person name="Williams S.M."/>
            <person name="Lauderdale J.D."/>
            <person name="Wilde H.D."/>
            <person name="Gerrin W."/>
            <person name="Kust A."/>
            <person name="Washington J.W."/>
            <person name="Wagner C."/>
            <person name="Geier B."/>
            <person name="Liebeke M."/>
            <person name="Enke H."/>
            <person name="Niedermeyer T.H.J."/>
            <person name="Wilde S.B."/>
        </authorList>
    </citation>
    <scope>NUCLEOTIDE SEQUENCE [LARGE SCALE GENOMIC DNA]</scope>
    <source>
        <strain evidence="3">Thurmond2011</strain>
    </source>
</reference>
<dbReference type="InterPro" id="IPR013154">
    <property type="entry name" value="ADH-like_N"/>
</dbReference>
<dbReference type="AlphaFoldDB" id="A0AAP5MAN5"/>
<gene>
    <name evidence="2" type="ORF">G7B40_021030</name>
</gene>
<evidence type="ECO:0000259" key="1">
    <source>
        <dbReference type="SMART" id="SM00829"/>
    </source>
</evidence>
<dbReference type="EMBL" id="JAALHA020000010">
    <property type="protein sequence ID" value="MDR9897032.1"/>
    <property type="molecule type" value="Genomic_DNA"/>
</dbReference>
<dbReference type="SUPFAM" id="SSF51735">
    <property type="entry name" value="NAD(P)-binding Rossmann-fold domains"/>
    <property type="match status" value="1"/>
</dbReference>
<name>A0AAP5MAN5_9CYAN</name>
<dbReference type="SMART" id="SM00829">
    <property type="entry name" value="PKS_ER"/>
    <property type="match status" value="1"/>
</dbReference>
<dbReference type="SUPFAM" id="SSF50129">
    <property type="entry name" value="GroES-like"/>
    <property type="match status" value="1"/>
</dbReference>
<accession>A0AAP5MAN5</accession>
<dbReference type="Proteomes" id="UP000667802">
    <property type="component" value="Unassembled WGS sequence"/>
</dbReference>
<dbReference type="PANTHER" id="PTHR43677:SF4">
    <property type="entry name" value="QUINONE OXIDOREDUCTASE-LIKE PROTEIN 2"/>
    <property type="match status" value="1"/>
</dbReference>
<organism evidence="2 3">
    <name type="scientific">Aetokthonos hydrillicola Thurmond2011</name>
    <dbReference type="NCBI Taxonomy" id="2712845"/>
    <lineage>
        <taxon>Bacteria</taxon>
        <taxon>Bacillati</taxon>
        <taxon>Cyanobacteriota</taxon>
        <taxon>Cyanophyceae</taxon>
        <taxon>Nostocales</taxon>
        <taxon>Hapalosiphonaceae</taxon>
        <taxon>Aetokthonos</taxon>
    </lineage>
</organism>
<dbReference type="InterPro" id="IPR051397">
    <property type="entry name" value="Zn-ADH-like_protein"/>
</dbReference>
<dbReference type="PANTHER" id="PTHR43677">
    <property type="entry name" value="SHORT-CHAIN DEHYDROGENASE/REDUCTASE"/>
    <property type="match status" value="1"/>
</dbReference>
<dbReference type="Gene3D" id="3.90.180.10">
    <property type="entry name" value="Medium-chain alcohol dehydrogenases, catalytic domain"/>
    <property type="match status" value="1"/>
</dbReference>
<proteinExistence type="predicted"/>
<dbReference type="Pfam" id="PF08240">
    <property type="entry name" value="ADH_N"/>
    <property type="match status" value="1"/>
</dbReference>
<keyword evidence="3" id="KW-1185">Reference proteome</keyword>
<comment type="caution">
    <text evidence="2">The sequence shown here is derived from an EMBL/GenBank/DDBJ whole genome shotgun (WGS) entry which is preliminary data.</text>
</comment>
<dbReference type="GO" id="GO:0016491">
    <property type="term" value="F:oxidoreductase activity"/>
    <property type="evidence" value="ECO:0007669"/>
    <property type="project" value="InterPro"/>
</dbReference>
<dbReference type="InterPro" id="IPR020843">
    <property type="entry name" value="ER"/>
</dbReference>
<sequence length="374" mass="41996">MRNIAICGQKIRNSISGSNFIDTIEMNNVPVFCGLVHSENIEFNPNAPENRFKVLVKKKAFSCNYRDKALIFKMMNFGLDDSFYVVGSDFVGEVVNLGSEVINFQIGDKVIGNNAYPYSSTSGSLPGIPSNHGSKEYQVLHQEKLVKVPHDMPDDVAAAFSIGGQTSYSVVRKLNPTPGSNILVTAAKSNTSLFVISALKKYNVNIFATTTSLLFEEELRAMGIKEVILLESKNNKLTENKFIREFVEKNGGFDCVFDPFFDLYLEEAVQIMAFNAKYITCGLYDQYFELINQDPHLSSLDFNRIMNIAMVKNLQIIGNCLGDKEDLENAIQDYSTGKLNIPIDSVFTGNQVKSFFERTYNAKDRFGKVVYKYD</sequence>
<dbReference type="RefSeq" id="WP_310834045.1">
    <property type="nucleotide sequence ID" value="NZ_JAALHA020000010.1"/>
</dbReference>
<dbReference type="CDD" id="cd05188">
    <property type="entry name" value="MDR"/>
    <property type="match status" value="1"/>
</dbReference>
<dbReference type="InterPro" id="IPR011032">
    <property type="entry name" value="GroES-like_sf"/>
</dbReference>
<evidence type="ECO:0000313" key="3">
    <source>
        <dbReference type="Proteomes" id="UP000667802"/>
    </source>
</evidence>